<accession>A0A420JC51</accession>
<comment type="caution">
    <text evidence="2">The sequence shown here is derived from an EMBL/GenBank/DDBJ whole genome shotgun (WGS) entry which is preliminary data.</text>
</comment>
<proteinExistence type="predicted"/>
<gene>
    <name evidence="2" type="ORF">GcM1_06761</name>
</gene>
<organism evidence="2 3">
    <name type="scientific">Golovinomyces cichoracearum</name>
    <dbReference type="NCBI Taxonomy" id="62708"/>
    <lineage>
        <taxon>Eukaryota</taxon>
        <taxon>Fungi</taxon>
        <taxon>Dikarya</taxon>
        <taxon>Ascomycota</taxon>
        <taxon>Pezizomycotina</taxon>
        <taxon>Leotiomycetes</taxon>
        <taxon>Erysiphales</taxon>
        <taxon>Erysiphaceae</taxon>
        <taxon>Golovinomyces</taxon>
    </lineage>
</organism>
<reference evidence="2 3" key="1">
    <citation type="journal article" date="2018" name="BMC Genomics">
        <title>Comparative genome analyses reveal sequence features reflecting distinct modes of host-adaptation between dicot and monocot powdery mildew.</title>
        <authorList>
            <person name="Wu Y."/>
            <person name="Ma X."/>
            <person name="Pan Z."/>
            <person name="Kale S.D."/>
            <person name="Song Y."/>
            <person name="King H."/>
            <person name="Zhang Q."/>
            <person name="Presley C."/>
            <person name="Deng X."/>
            <person name="Wei C.I."/>
            <person name="Xiao S."/>
        </authorList>
    </citation>
    <scope>NUCLEOTIDE SEQUENCE [LARGE SCALE GENOMIC DNA]</scope>
    <source>
        <strain evidence="2">UMSG1</strain>
    </source>
</reference>
<dbReference type="EMBL" id="MCBS01011768">
    <property type="protein sequence ID" value="RKF84316.1"/>
    <property type="molecule type" value="Genomic_DNA"/>
</dbReference>
<dbReference type="Proteomes" id="UP000285326">
    <property type="component" value="Unassembled WGS sequence"/>
</dbReference>
<evidence type="ECO:0000313" key="2">
    <source>
        <dbReference type="EMBL" id="RKF84316.1"/>
    </source>
</evidence>
<sequence>MRALTAASSLVALVRARNALAPGLLGLPIVKPVGTPTLKVTVQSANSHELGPPGCITDIGSACLTCIPANPFSGCMFK</sequence>
<evidence type="ECO:0008006" key="4">
    <source>
        <dbReference type="Google" id="ProtNLM"/>
    </source>
</evidence>
<name>A0A420JC51_9PEZI</name>
<evidence type="ECO:0000256" key="1">
    <source>
        <dbReference type="SAM" id="SignalP"/>
    </source>
</evidence>
<keyword evidence="1" id="KW-0732">Signal</keyword>
<dbReference type="AlphaFoldDB" id="A0A420JC51"/>
<feature type="signal peptide" evidence="1">
    <location>
        <begin position="1"/>
        <end position="16"/>
    </location>
</feature>
<feature type="chain" id="PRO_5019440545" description="Effector protein" evidence="1">
    <location>
        <begin position="17"/>
        <end position="78"/>
    </location>
</feature>
<evidence type="ECO:0000313" key="3">
    <source>
        <dbReference type="Proteomes" id="UP000285326"/>
    </source>
</evidence>
<protein>
    <recommendedName>
        <fullName evidence="4">Effector protein</fullName>
    </recommendedName>
</protein>